<keyword evidence="6 12" id="KW-1133">Transmembrane helix</keyword>
<evidence type="ECO:0000256" key="1">
    <source>
        <dbReference type="ARBA" id="ARBA00004409"/>
    </source>
</evidence>
<name>A0A2B7WUZ9_9EURO</name>
<dbReference type="InterPro" id="IPR012955">
    <property type="entry name" value="CASP_C"/>
</dbReference>
<comment type="similarity">
    <text evidence="2">Belongs to the CASP family.</text>
</comment>
<evidence type="ECO:0000256" key="8">
    <source>
        <dbReference type="ARBA" id="ARBA00023054"/>
    </source>
</evidence>
<dbReference type="PANTHER" id="PTHR14043:SF2">
    <property type="entry name" value="HOMEOBOX PROTEIN CUT"/>
    <property type="match status" value="1"/>
</dbReference>
<evidence type="ECO:0000256" key="4">
    <source>
        <dbReference type="ARBA" id="ARBA00022448"/>
    </source>
</evidence>
<feature type="coiled-coil region" evidence="10">
    <location>
        <begin position="542"/>
        <end position="590"/>
    </location>
</feature>
<protein>
    <recommendedName>
        <fullName evidence="3">Protein CASP</fullName>
    </recommendedName>
</protein>
<feature type="transmembrane region" description="Helical" evidence="12">
    <location>
        <begin position="684"/>
        <end position="702"/>
    </location>
</feature>
<organism evidence="15 16">
    <name type="scientific">Helicocarpus griseus UAMH5409</name>
    <dbReference type="NCBI Taxonomy" id="1447875"/>
    <lineage>
        <taxon>Eukaryota</taxon>
        <taxon>Fungi</taxon>
        <taxon>Dikarya</taxon>
        <taxon>Ascomycota</taxon>
        <taxon>Pezizomycotina</taxon>
        <taxon>Eurotiomycetes</taxon>
        <taxon>Eurotiomycetidae</taxon>
        <taxon>Onygenales</taxon>
        <taxon>Ajellomycetaceae</taxon>
        <taxon>Helicocarpus</taxon>
    </lineage>
</organism>
<feature type="compositionally biased region" description="Polar residues" evidence="11">
    <location>
        <begin position="497"/>
        <end position="513"/>
    </location>
</feature>
<keyword evidence="9 12" id="KW-0472">Membrane</keyword>
<keyword evidence="7" id="KW-0333">Golgi apparatus</keyword>
<keyword evidence="16" id="KW-1185">Reference proteome</keyword>
<dbReference type="Pfam" id="PF25398">
    <property type="entry name" value="CUX1_N"/>
    <property type="match status" value="1"/>
</dbReference>
<evidence type="ECO:0000313" key="15">
    <source>
        <dbReference type="EMBL" id="PGH00626.1"/>
    </source>
</evidence>
<feature type="compositionally biased region" description="Basic and acidic residues" evidence="11">
    <location>
        <begin position="14"/>
        <end position="35"/>
    </location>
</feature>
<proteinExistence type="inferred from homology"/>
<feature type="compositionally biased region" description="Gly residues" evidence="11">
    <location>
        <begin position="729"/>
        <end position="762"/>
    </location>
</feature>
<evidence type="ECO:0000256" key="9">
    <source>
        <dbReference type="ARBA" id="ARBA00023136"/>
    </source>
</evidence>
<evidence type="ECO:0000256" key="2">
    <source>
        <dbReference type="ARBA" id="ARBA00006415"/>
    </source>
</evidence>
<sequence>MDALIASESVLDEGTSKDTARAEEPAKSEKQVQEENKFQQAISVWRGIDLTNLVPKLDTTASDIIAHQRDSLVQRKDLAQKTKDFRKLDDATKLAEYKGLLKSYQTFIDLLTNHGKTSSSSFLQLYSALSEAPDPYPLLEASVDSLVLSEDTVPRLTSEKELLQKSNNRLTSQLEDFEKKLEEERALRRKLEENQDAKIQEVEASWAAVLTEKTSNWEAKEKNYEERAENHERLLKEIKASYEVNQRLDRAEGEDASRSAATAAELEIIASELEKTSGRLAEVEARNEQLSLELAQAVSHSQSENKHRTLEDDPAYLRLQSENSSLLRKLDAARYEKDAGRHTWEGKLRQAERQNMKVTAERDEMKTKLEKWADYEDIRRELEVIKSIEFSTADDDDKDTGDDTNSIAPNKENTLEQLLLARNKKLSNELTILRVSHQDLQNQLEALREDLSKSHADLEKSRNLSATLENDLLQMQKEAPSFPSSAMSVAGTYASRYPQSSRRGRASPTSSIISGFDHGNASANTMEAIRAGEPVGGGSGILPMVQAQRDRFKHKNSELEEELSKTYAIVKSLRQEVASLQKDNLSLYEKTRYVSTYNRGQGGASASSASAYANTPNTSSMHLTDSSGLSVDRYQSAYEAQISPFAAFRGRESARAYRRMSMPERIIFSITRTVLANRTSRNLFAGYCVALHVLLFVMLYMMSTTEIERQTASAALGSLGGAAAAGAAGAAGGGSSGAGSSYGAGSGAGAGAGAGSGVGGSSSGSEWQQESFNSPAQ</sequence>
<feature type="compositionally biased region" description="Polar residues" evidence="11">
    <location>
        <begin position="766"/>
        <end position="777"/>
    </location>
</feature>
<feature type="coiled-coil region" evidence="10">
    <location>
        <begin position="266"/>
        <end position="300"/>
    </location>
</feature>
<evidence type="ECO:0000259" key="14">
    <source>
        <dbReference type="Pfam" id="PF25398"/>
    </source>
</evidence>
<evidence type="ECO:0000256" key="11">
    <source>
        <dbReference type="SAM" id="MobiDB-lite"/>
    </source>
</evidence>
<evidence type="ECO:0000256" key="7">
    <source>
        <dbReference type="ARBA" id="ARBA00023034"/>
    </source>
</evidence>
<dbReference type="STRING" id="1447875.A0A2B7WUZ9"/>
<dbReference type="Proteomes" id="UP000223968">
    <property type="component" value="Unassembled WGS sequence"/>
</dbReference>
<feature type="region of interest" description="Disordered" evidence="11">
    <location>
        <begin position="1"/>
        <end position="35"/>
    </location>
</feature>
<dbReference type="Pfam" id="PF08172">
    <property type="entry name" value="CASP_C"/>
    <property type="match status" value="1"/>
</dbReference>
<reference evidence="15 16" key="1">
    <citation type="submission" date="2017-10" db="EMBL/GenBank/DDBJ databases">
        <title>Comparative genomics in systemic dimorphic fungi from Ajellomycetaceae.</title>
        <authorList>
            <person name="Munoz J.F."/>
            <person name="Mcewen J.G."/>
            <person name="Clay O.K."/>
            <person name="Cuomo C.A."/>
        </authorList>
    </citation>
    <scope>NUCLEOTIDE SEQUENCE [LARGE SCALE GENOMIC DNA]</scope>
    <source>
        <strain evidence="15 16">UAMH5409</strain>
    </source>
</reference>
<evidence type="ECO:0000256" key="5">
    <source>
        <dbReference type="ARBA" id="ARBA00022692"/>
    </source>
</evidence>
<feature type="domain" description="Cux N-terminal" evidence="14">
    <location>
        <begin position="33"/>
        <end position="146"/>
    </location>
</feature>
<comment type="subcellular location">
    <subcellularLocation>
        <location evidence="1">Golgi apparatus membrane</location>
        <topology evidence="1">Single-pass type IV membrane protein</topology>
    </subcellularLocation>
</comment>
<feature type="coiled-coil region" evidence="10">
    <location>
        <begin position="341"/>
        <end position="368"/>
    </location>
</feature>
<evidence type="ECO:0000256" key="12">
    <source>
        <dbReference type="SAM" id="Phobius"/>
    </source>
</evidence>
<accession>A0A2B7WUZ9</accession>
<feature type="region of interest" description="Disordered" evidence="11">
    <location>
        <begin position="496"/>
        <end position="518"/>
    </location>
</feature>
<keyword evidence="5 12" id="KW-0812">Transmembrane</keyword>
<gene>
    <name evidence="15" type="ORF">AJ79_08141</name>
</gene>
<dbReference type="GO" id="GO:0000139">
    <property type="term" value="C:Golgi membrane"/>
    <property type="evidence" value="ECO:0007669"/>
    <property type="project" value="UniProtKB-SubCell"/>
</dbReference>
<dbReference type="GO" id="GO:0006891">
    <property type="term" value="P:intra-Golgi vesicle-mediated transport"/>
    <property type="evidence" value="ECO:0007669"/>
    <property type="project" value="InterPro"/>
</dbReference>
<evidence type="ECO:0000256" key="6">
    <source>
        <dbReference type="ARBA" id="ARBA00022989"/>
    </source>
</evidence>
<feature type="region of interest" description="Disordered" evidence="11">
    <location>
        <begin position="728"/>
        <end position="777"/>
    </location>
</feature>
<evidence type="ECO:0000256" key="3">
    <source>
        <dbReference type="ARBA" id="ARBA00018691"/>
    </source>
</evidence>
<keyword evidence="8 10" id="KW-0175">Coiled coil</keyword>
<evidence type="ECO:0000313" key="16">
    <source>
        <dbReference type="Proteomes" id="UP000223968"/>
    </source>
</evidence>
<evidence type="ECO:0000256" key="10">
    <source>
        <dbReference type="SAM" id="Coils"/>
    </source>
</evidence>
<feature type="domain" description="CASP C-terminal" evidence="13">
    <location>
        <begin position="446"/>
        <end position="705"/>
    </location>
</feature>
<comment type="caution">
    <text evidence="15">The sequence shown here is derived from an EMBL/GenBank/DDBJ whole genome shotgun (WGS) entry which is preliminary data.</text>
</comment>
<keyword evidence="4" id="KW-0813">Transport</keyword>
<dbReference type="OrthoDB" id="10257567at2759"/>
<dbReference type="PANTHER" id="PTHR14043">
    <property type="entry name" value="CCAAT DISPLACEMENT PROTEIN-RELATED"/>
    <property type="match status" value="1"/>
</dbReference>
<dbReference type="AlphaFoldDB" id="A0A2B7WUZ9"/>
<dbReference type="EMBL" id="PDNB01000183">
    <property type="protein sequence ID" value="PGH00626.1"/>
    <property type="molecule type" value="Genomic_DNA"/>
</dbReference>
<dbReference type="InterPro" id="IPR057476">
    <property type="entry name" value="Cux_N"/>
</dbReference>
<feature type="coiled-coil region" evidence="10">
    <location>
        <begin position="423"/>
        <end position="478"/>
    </location>
</feature>
<evidence type="ECO:0000259" key="13">
    <source>
        <dbReference type="Pfam" id="PF08172"/>
    </source>
</evidence>
<feature type="coiled-coil region" evidence="10">
    <location>
        <begin position="160"/>
        <end position="241"/>
    </location>
</feature>